<comment type="caution">
    <text evidence="1">The sequence shown here is derived from an EMBL/GenBank/DDBJ whole genome shotgun (WGS) entry which is preliminary data.</text>
</comment>
<protein>
    <submittedName>
        <fullName evidence="1">Uncharacterized protein</fullName>
    </submittedName>
</protein>
<dbReference type="Proteomes" id="UP000660454">
    <property type="component" value="Unassembled WGS sequence"/>
</dbReference>
<reference evidence="1 2" key="1">
    <citation type="submission" date="2021-01" db="EMBL/GenBank/DDBJ databases">
        <title>Whole genome shotgun sequence of Microbispora siamensis NBRC 104113.</title>
        <authorList>
            <person name="Komaki H."/>
            <person name="Tamura T."/>
        </authorList>
    </citation>
    <scope>NUCLEOTIDE SEQUENCE [LARGE SCALE GENOMIC DNA]</scope>
    <source>
        <strain evidence="1 2">NBRC 104113</strain>
    </source>
</reference>
<organism evidence="1 2">
    <name type="scientific">Microbispora siamensis</name>
    <dbReference type="NCBI Taxonomy" id="564413"/>
    <lineage>
        <taxon>Bacteria</taxon>
        <taxon>Bacillati</taxon>
        <taxon>Actinomycetota</taxon>
        <taxon>Actinomycetes</taxon>
        <taxon>Streptosporangiales</taxon>
        <taxon>Streptosporangiaceae</taxon>
        <taxon>Microbispora</taxon>
    </lineage>
</organism>
<evidence type="ECO:0000313" key="2">
    <source>
        <dbReference type="Proteomes" id="UP000660454"/>
    </source>
</evidence>
<evidence type="ECO:0000313" key="1">
    <source>
        <dbReference type="EMBL" id="GIH63590.1"/>
    </source>
</evidence>
<accession>A0ABQ4GQ78</accession>
<dbReference type="EMBL" id="BOOF01000025">
    <property type="protein sequence ID" value="GIH63590.1"/>
    <property type="molecule type" value="Genomic_DNA"/>
</dbReference>
<sequence>MGSNAMGLFHTPFIVAKELMIVSRGMEGLRGRMGWALQANRPTGVIVPFSPHPSQQAPLRAGTSAFSISGRSAGCR</sequence>
<proteinExistence type="predicted"/>
<gene>
    <name evidence="1" type="ORF">Msi02_44070</name>
</gene>
<name>A0ABQ4GQ78_9ACTN</name>
<keyword evidence="2" id="KW-1185">Reference proteome</keyword>